<dbReference type="HOGENOM" id="CLU_613593_0_0_7"/>
<dbReference type="InterPro" id="IPR007816">
    <property type="entry name" value="ResB-like_domain"/>
</dbReference>
<evidence type="ECO:0000256" key="3">
    <source>
        <dbReference type="ARBA" id="ARBA00022748"/>
    </source>
</evidence>
<dbReference type="PANTHER" id="PTHR31566">
    <property type="entry name" value="CYTOCHROME C BIOGENESIS PROTEIN CCS1, CHLOROPLASTIC"/>
    <property type="match status" value="1"/>
</dbReference>
<protein>
    <submittedName>
        <fullName evidence="8">ResB-like protein required for cytochrome c biosynthesis</fullName>
    </submittedName>
</protein>
<dbReference type="EMBL" id="CP001661">
    <property type="protein sequence ID" value="ACT19578.1"/>
    <property type="molecule type" value="Genomic_DNA"/>
</dbReference>
<dbReference type="Pfam" id="PF05140">
    <property type="entry name" value="ResB"/>
    <property type="match status" value="1"/>
</dbReference>
<evidence type="ECO:0000259" key="7">
    <source>
        <dbReference type="Pfam" id="PF05140"/>
    </source>
</evidence>
<feature type="transmembrane region" description="Helical" evidence="6">
    <location>
        <begin position="21"/>
        <end position="41"/>
    </location>
</feature>
<accession>C6E626</accession>
<feature type="transmembrane region" description="Helical" evidence="6">
    <location>
        <begin position="164"/>
        <end position="185"/>
    </location>
</feature>
<dbReference type="eggNOG" id="COG1333">
    <property type="taxonomic scope" value="Bacteria"/>
</dbReference>
<reference evidence="8" key="1">
    <citation type="submission" date="2009-07" db="EMBL/GenBank/DDBJ databases">
        <title>Complete sequence of Geobacter sp. M21.</title>
        <authorList>
            <consortium name="US DOE Joint Genome Institute"/>
            <person name="Lucas S."/>
            <person name="Copeland A."/>
            <person name="Lapidus A."/>
            <person name="Glavina del Rio T."/>
            <person name="Dalin E."/>
            <person name="Tice H."/>
            <person name="Bruce D."/>
            <person name="Goodwin L."/>
            <person name="Pitluck S."/>
            <person name="Saunders E."/>
            <person name="Brettin T."/>
            <person name="Detter J.C."/>
            <person name="Han C."/>
            <person name="Larimer F."/>
            <person name="Land M."/>
            <person name="Hauser L."/>
            <person name="Kyrpides N."/>
            <person name="Ovchinnikova G."/>
            <person name="Lovley D."/>
        </authorList>
    </citation>
    <scope>NUCLEOTIDE SEQUENCE [LARGE SCALE GENOMIC DNA]</scope>
    <source>
        <strain evidence="8">M21</strain>
    </source>
</reference>
<dbReference type="KEGG" id="gem:GM21_3557"/>
<evidence type="ECO:0000256" key="4">
    <source>
        <dbReference type="ARBA" id="ARBA00022989"/>
    </source>
</evidence>
<keyword evidence="5 6" id="KW-0472">Membrane</keyword>
<feature type="domain" description="ResB-like" evidence="7">
    <location>
        <begin position="21"/>
        <end position="443"/>
    </location>
</feature>
<keyword evidence="3" id="KW-0201">Cytochrome c-type biogenesis</keyword>
<keyword evidence="4 6" id="KW-1133">Transmembrane helix</keyword>
<proteinExistence type="predicted"/>
<comment type="subcellular location">
    <subcellularLocation>
        <location evidence="1">Membrane</location>
        <topology evidence="1">Multi-pass membrane protein</topology>
    </subcellularLocation>
</comment>
<feature type="transmembrane region" description="Helical" evidence="6">
    <location>
        <begin position="74"/>
        <end position="95"/>
    </location>
</feature>
<evidence type="ECO:0000313" key="8">
    <source>
        <dbReference type="EMBL" id="ACT19578.1"/>
    </source>
</evidence>
<name>C6E626_GEOSM</name>
<dbReference type="STRING" id="443144.GM21_3557"/>
<keyword evidence="2 6" id="KW-0812">Transmembrane</keyword>
<dbReference type="PANTHER" id="PTHR31566:SF0">
    <property type="entry name" value="CYTOCHROME C BIOGENESIS PROTEIN CCS1, CHLOROPLASTIC"/>
    <property type="match status" value="1"/>
</dbReference>
<sequence length="454" mass="50893">MSSSSPDSNMLKATYKYLGSLRCTLWLLVALIGVFCIGFFLPQRAILGKAAYLKWQAASPVLARIDQALQLTEVFTSPVTLAIWVLFFINLLLVMKQRIPQVVARVNVDPEQGARRIGSGALSYTLELSAEVEARVPARLTEAGYLVQGAPERLYAVKNRLSPLATLLFHLSFFLLLVGWGITFYSRFTGFVDLSEHEPFMGEVARYNAQPKLPKVGAPPDLQFLVESVVPEVNQGVATDMKIAIKDEAGKRHEIGINRPYKTGYSAVLFNDLGVSPLFVVEDPSGRELDGAYVKLDVLKGKRDRFRMMGYEVLSWYFPDHVVRDGMDATRSDEFKNPAFHLEISREGRPVASGTIHPGEAVAFDGVRLKFKEQGFWVRLLVIKEYGREFIYAGFLLALVALVWRLVYYRRELTAVVEAEGGKRVLKVAARADFYQALARDEFDRLASQLQGKP</sequence>
<evidence type="ECO:0000256" key="5">
    <source>
        <dbReference type="ARBA" id="ARBA00023136"/>
    </source>
</evidence>
<dbReference type="GO" id="GO:0016020">
    <property type="term" value="C:membrane"/>
    <property type="evidence" value="ECO:0007669"/>
    <property type="project" value="UniProtKB-SubCell"/>
</dbReference>
<evidence type="ECO:0000256" key="2">
    <source>
        <dbReference type="ARBA" id="ARBA00022692"/>
    </source>
</evidence>
<dbReference type="AlphaFoldDB" id="C6E626"/>
<evidence type="ECO:0000256" key="6">
    <source>
        <dbReference type="SAM" id="Phobius"/>
    </source>
</evidence>
<evidence type="ECO:0000256" key="1">
    <source>
        <dbReference type="ARBA" id="ARBA00004141"/>
    </source>
</evidence>
<feature type="transmembrane region" description="Helical" evidence="6">
    <location>
        <begin position="390"/>
        <end position="408"/>
    </location>
</feature>
<gene>
    <name evidence="8" type="ordered locus">GM21_3557</name>
</gene>
<dbReference type="InterPro" id="IPR023494">
    <property type="entry name" value="Cyt_c_bgen_Ccs1/CcsB/ResB"/>
</dbReference>
<dbReference type="GO" id="GO:0017004">
    <property type="term" value="P:cytochrome complex assembly"/>
    <property type="evidence" value="ECO:0007669"/>
    <property type="project" value="UniProtKB-KW"/>
</dbReference>
<organism evidence="8">
    <name type="scientific">Geobacter sp. (strain M21)</name>
    <dbReference type="NCBI Taxonomy" id="443144"/>
    <lineage>
        <taxon>Bacteria</taxon>
        <taxon>Pseudomonadati</taxon>
        <taxon>Thermodesulfobacteriota</taxon>
        <taxon>Desulfuromonadia</taxon>
        <taxon>Geobacterales</taxon>
        <taxon>Geobacteraceae</taxon>
        <taxon>Geobacter</taxon>
    </lineage>
</organism>